<dbReference type="Gene3D" id="2.130.10.10">
    <property type="entry name" value="YVTN repeat-like/Quinoprotein amine dehydrogenase"/>
    <property type="match status" value="2"/>
</dbReference>
<dbReference type="PROSITE" id="PS50082">
    <property type="entry name" value="WD_REPEATS_2"/>
    <property type="match status" value="4"/>
</dbReference>
<evidence type="ECO:0000256" key="2">
    <source>
        <dbReference type="ARBA" id="ARBA00022737"/>
    </source>
</evidence>
<evidence type="ECO:0000313" key="8">
    <source>
        <dbReference type="EMBL" id="KAJ2865870.1"/>
    </source>
</evidence>
<feature type="domain" description="Bromo" evidence="7">
    <location>
        <begin position="1430"/>
        <end position="1501"/>
    </location>
</feature>
<reference evidence="8" key="1">
    <citation type="submission" date="2022-07" db="EMBL/GenBank/DDBJ databases">
        <title>Phylogenomic reconstructions and comparative analyses of Kickxellomycotina fungi.</title>
        <authorList>
            <person name="Reynolds N.K."/>
            <person name="Stajich J.E."/>
            <person name="Barry K."/>
            <person name="Grigoriev I.V."/>
            <person name="Crous P."/>
            <person name="Smith M.E."/>
        </authorList>
    </citation>
    <scope>NUCLEOTIDE SEQUENCE</scope>
    <source>
        <strain evidence="8">RSA 476</strain>
    </source>
</reference>
<feature type="repeat" description="WD" evidence="5">
    <location>
        <begin position="595"/>
        <end position="621"/>
    </location>
</feature>
<feature type="compositionally biased region" description="Basic and acidic residues" evidence="6">
    <location>
        <begin position="929"/>
        <end position="941"/>
    </location>
</feature>
<sequence length="1652" mass="179915">MAGESSAPSAAPLTFSRTEQGKLLASELSVLHFLIAHYLSTSPLSAAAGPLARALETTPGMLPLRHDWQGRQHPRACAELASEHPHVGRSELLRLMQSVATRASEALLTAGGSLLGRTHAAPVNTTAQALTSKLRQRCTRPAQQLLRGTGRLPLSVVASFRHYVRCHGHKYATFCVLFDRTGRRMITGSDDYLIKIWCTKTGFLINTFKGHQEVITDLALNVENTLLASASADGTARIWNLKTGEPRAVLVANSVGRCKSITSVKFSPSPRPEIRYLATTCDDGLCRVYRWDRDRLIFDTTPTVIDGRSDTRDSISSFAFNHTGSRFAIATVAGYISVYSTIADSVAHWGAPKLIRRMAAHEENITTLVFSSDGEMLLSGSMDGTAKVWKCGAADTRWDSVSVDLKEPIPLPGNAPETLLHPQDGAMPPPMAVPPLSANSVATVAAAPAATGVEHRRGSLNVAGVREAPPVNRTLAHIAATAAAASGNDDGNMAVDSNEPPQDAAAASLVELVSDNTAALPLPTPVAVAAAPIVPAAIKRVEANQVAWICDNTRVIVSNNLGTVLVFDPRTGEVCWRRRAHSIVDVYVLIPHPTDPRIAVSGGYDGRAIVWDVETGDVLREIKVGEQLYDGAFSEDGQYFALASESGAATLYGLGSSWPYEDAQKMPEQMFASDYTATIMDANRFVADQHTQIPSYLVPHSALMDFDGRVYRRQKGSRFGLAINMGVDELVFAREDAGRRAALDFELDHAYLDHQAAQDPMAEVRPVRANRRRRQLQAQPTARGDAADEPLEAELPPMYLIPDDSDDEEYRAADDDDEEEEVEEDEEEDEDAVGGRRVEHAAPVGRITGRTRQDGDAGSTAYASDRDRRSALELLRTRHNRASARAQRSGNLRTARRGGSDSEASEFGDGSDPIDVDGDSGGESNARPNGDRSRGRLRRDVGASQPVNGPDTSDDEFQPSVARASLSIRNGGTRLRARGRGDAGGSRAPRVAEAGRQTRNRRIASDSEDEDEDEGDGRAEAESVDSDVNGEEGASSGSEFSDSGTRDVTPTRRRSGRANGSNAASRPTADGAGDETPQTRSLRARSGSYEHARRNLMEHPSGDFVSQMADASMEDIALAGARNRRVPRSNDNMPSSGDEYGEQDDDDGHITRRQSKRGQPPPAGSSSSAVATRRSAKTTASASTSHQAAMRATTNGGGLYQPTDWILATTPSTVPYRPQVGDIIAYFREGHEDFWKSPSRCKKLSDKLLPYVMVPSLAVAAFGKVVGMRYSVGPPTYCTVKIQLLKNQTIEELDMEGNDSHELTRRCIQVQYHDCDGVPDFLILYSRYRASLRRSLKCGDSVSVLFDEDQAHSAVITEFRDIKPTMRQSSVTRLLARNPWKSITVEWSGGSEVGAEQVSPWELVHDDDGAAAEIPADTKEALLDIVDTLRDVENFGWFVRNVDYVVDYPDYLLHIAYPMCLDTIYERLDNGFYRHPSAVAFDVGLIRDNADTFNDPGTLVPIAAHQLVSQYEQQASRVLGNCGLLEGSEHDHYGQEVSSPVARRSTRRSSAVPNGRHAMSPVAAAPVSARPSRKRKPQAAATRSGRCVSRRVDNDSEESDFADHYSEDNEHRGAGGVRRRLREKNHAFDEEEEESEDDGYSENDDDDDDLYT</sequence>
<dbReference type="SUPFAM" id="SSF50978">
    <property type="entry name" value="WD40 repeat-like"/>
    <property type="match status" value="2"/>
</dbReference>
<name>A0A9W8IKE4_9FUNG</name>
<dbReference type="Pfam" id="PF25437">
    <property type="entry name" value="BRWD1_N"/>
    <property type="match status" value="1"/>
</dbReference>
<accession>A0A9W8IKE4</accession>
<gene>
    <name evidence="8" type="ORF">GGH94_001940</name>
</gene>
<proteinExistence type="predicted"/>
<dbReference type="Pfam" id="PF25313">
    <property type="entry name" value="BRWD_AD"/>
    <property type="match status" value="1"/>
</dbReference>
<evidence type="ECO:0000256" key="4">
    <source>
        <dbReference type="PROSITE-ProRule" id="PRU00035"/>
    </source>
</evidence>
<dbReference type="SMART" id="SM00297">
    <property type="entry name" value="BROMO"/>
    <property type="match status" value="1"/>
</dbReference>
<feature type="compositionally biased region" description="Low complexity" evidence="6">
    <location>
        <begin position="1164"/>
        <end position="1189"/>
    </location>
</feature>
<feature type="repeat" description="WD" evidence="5">
    <location>
        <begin position="166"/>
        <end position="207"/>
    </location>
</feature>
<feature type="compositionally biased region" description="Basic and acidic residues" evidence="6">
    <location>
        <begin position="1088"/>
        <end position="1101"/>
    </location>
</feature>
<dbReference type="InterPro" id="IPR015943">
    <property type="entry name" value="WD40/YVTN_repeat-like_dom_sf"/>
</dbReference>
<feature type="repeat" description="WD" evidence="5">
    <location>
        <begin position="208"/>
        <end position="249"/>
    </location>
</feature>
<evidence type="ECO:0000256" key="3">
    <source>
        <dbReference type="ARBA" id="ARBA00023117"/>
    </source>
</evidence>
<dbReference type="InterPro" id="IPR019775">
    <property type="entry name" value="WD40_repeat_CS"/>
</dbReference>
<dbReference type="InterPro" id="IPR036427">
    <property type="entry name" value="Bromodomain-like_sf"/>
</dbReference>
<dbReference type="Pfam" id="PF00439">
    <property type="entry name" value="Bromodomain"/>
    <property type="match status" value="1"/>
</dbReference>
<organism evidence="8 9">
    <name type="scientific">Coemansia aciculifera</name>
    <dbReference type="NCBI Taxonomy" id="417176"/>
    <lineage>
        <taxon>Eukaryota</taxon>
        <taxon>Fungi</taxon>
        <taxon>Fungi incertae sedis</taxon>
        <taxon>Zoopagomycota</taxon>
        <taxon>Kickxellomycotina</taxon>
        <taxon>Kickxellomycetes</taxon>
        <taxon>Kickxellales</taxon>
        <taxon>Kickxellaceae</taxon>
        <taxon>Coemansia</taxon>
    </lineage>
</organism>
<dbReference type="PROSITE" id="PS50014">
    <property type="entry name" value="BROMODOMAIN_2"/>
    <property type="match status" value="1"/>
</dbReference>
<keyword evidence="1 5" id="KW-0853">WD repeat</keyword>
<dbReference type="SUPFAM" id="SSF47370">
    <property type="entry name" value="Bromodomain"/>
    <property type="match status" value="1"/>
</dbReference>
<evidence type="ECO:0000256" key="1">
    <source>
        <dbReference type="ARBA" id="ARBA00022574"/>
    </source>
</evidence>
<dbReference type="SMART" id="SM00320">
    <property type="entry name" value="WD40"/>
    <property type="match status" value="7"/>
</dbReference>
<feature type="compositionally biased region" description="Low complexity" evidence="6">
    <location>
        <begin position="1560"/>
        <end position="1570"/>
    </location>
</feature>
<dbReference type="PANTHER" id="PTHR16266:SF17">
    <property type="entry name" value="BRWD3"/>
    <property type="match status" value="1"/>
</dbReference>
<dbReference type="InterPro" id="IPR018359">
    <property type="entry name" value="Bromodomain_CS"/>
</dbReference>
<dbReference type="PROSITE" id="PS00633">
    <property type="entry name" value="BROMODOMAIN_1"/>
    <property type="match status" value="1"/>
</dbReference>
<dbReference type="Pfam" id="PF00400">
    <property type="entry name" value="WD40"/>
    <property type="match status" value="3"/>
</dbReference>
<dbReference type="Gene3D" id="1.20.920.10">
    <property type="entry name" value="Bromodomain-like"/>
    <property type="match status" value="1"/>
</dbReference>
<dbReference type="CDD" id="cd04369">
    <property type="entry name" value="Bromodomain"/>
    <property type="match status" value="1"/>
</dbReference>
<evidence type="ECO:0000259" key="7">
    <source>
        <dbReference type="PROSITE" id="PS50014"/>
    </source>
</evidence>
<comment type="caution">
    <text evidence="8">The sequence shown here is derived from an EMBL/GenBank/DDBJ whole genome shotgun (WGS) entry which is preliminary data.</text>
</comment>
<dbReference type="InterPro" id="IPR052060">
    <property type="entry name" value="Bromo_WD_repeat"/>
</dbReference>
<dbReference type="PROSITE" id="PS50294">
    <property type="entry name" value="WD_REPEATS_REGION"/>
    <property type="match status" value="3"/>
</dbReference>
<dbReference type="InterPro" id="IPR057451">
    <property type="entry name" value="BRWD/PHIP_AD"/>
</dbReference>
<protein>
    <recommendedName>
        <fullName evidence="7">Bromo domain-containing protein</fullName>
    </recommendedName>
</protein>
<evidence type="ECO:0000256" key="6">
    <source>
        <dbReference type="SAM" id="MobiDB-lite"/>
    </source>
</evidence>
<dbReference type="GO" id="GO:0006325">
    <property type="term" value="P:chromatin organization"/>
    <property type="evidence" value="ECO:0007669"/>
    <property type="project" value="UniProtKB-ARBA"/>
</dbReference>
<dbReference type="InterPro" id="IPR057452">
    <property type="entry name" value="BRWD/PHIP_N"/>
</dbReference>
<dbReference type="GO" id="GO:0007010">
    <property type="term" value="P:cytoskeleton organization"/>
    <property type="evidence" value="ECO:0007669"/>
    <property type="project" value="TreeGrafter"/>
</dbReference>
<dbReference type="GO" id="GO:0006357">
    <property type="term" value="P:regulation of transcription by RNA polymerase II"/>
    <property type="evidence" value="ECO:0007669"/>
    <property type="project" value="TreeGrafter"/>
</dbReference>
<evidence type="ECO:0000256" key="5">
    <source>
        <dbReference type="PROSITE-ProRule" id="PRU00221"/>
    </source>
</evidence>
<dbReference type="InterPro" id="IPR001680">
    <property type="entry name" value="WD40_rpt"/>
</dbReference>
<feature type="region of interest" description="Disordered" evidence="6">
    <location>
        <begin position="758"/>
        <end position="1196"/>
    </location>
</feature>
<dbReference type="InterPro" id="IPR036322">
    <property type="entry name" value="WD40_repeat_dom_sf"/>
</dbReference>
<feature type="compositionally biased region" description="Basic and acidic residues" evidence="6">
    <location>
        <begin position="1601"/>
        <end position="1613"/>
    </location>
</feature>
<feature type="compositionally biased region" description="Acidic residues" evidence="6">
    <location>
        <begin position="803"/>
        <end position="832"/>
    </location>
</feature>
<dbReference type="Proteomes" id="UP001140074">
    <property type="component" value="Unassembled WGS sequence"/>
</dbReference>
<keyword evidence="2" id="KW-0677">Repeat</keyword>
<dbReference type="GO" id="GO:0008360">
    <property type="term" value="P:regulation of cell shape"/>
    <property type="evidence" value="ECO:0007669"/>
    <property type="project" value="TreeGrafter"/>
</dbReference>
<feature type="repeat" description="WD" evidence="5">
    <location>
        <begin position="358"/>
        <end position="390"/>
    </location>
</feature>
<dbReference type="PANTHER" id="PTHR16266">
    <property type="entry name" value="WD REPEAT DOMAIN 9"/>
    <property type="match status" value="1"/>
</dbReference>
<feature type="compositionally biased region" description="Low complexity" evidence="6">
    <location>
        <begin position="1031"/>
        <end position="1043"/>
    </location>
</feature>
<feature type="compositionally biased region" description="Low complexity" evidence="6">
    <location>
        <begin position="1537"/>
        <end position="1553"/>
    </location>
</feature>
<dbReference type="GO" id="GO:0005634">
    <property type="term" value="C:nucleus"/>
    <property type="evidence" value="ECO:0007669"/>
    <property type="project" value="TreeGrafter"/>
</dbReference>
<dbReference type="EMBL" id="JANBUY010000050">
    <property type="protein sequence ID" value="KAJ2865870.1"/>
    <property type="molecule type" value="Genomic_DNA"/>
</dbReference>
<evidence type="ECO:0000313" key="9">
    <source>
        <dbReference type="Proteomes" id="UP001140074"/>
    </source>
</evidence>
<feature type="region of interest" description="Disordered" evidence="6">
    <location>
        <begin position="1530"/>
        <end position="1652"/>
    </location>
</feature>
<keyword evidence="3 4" id="KW-0103">Bromodomain</keyword>
<dbReference type="PROSITE" id="PS00678">
    <property type="entry name" value="WD_REPEATS_1"/>
    <property type="match status" value="1"/>
</dbReference>
<keyword evidence="9" id="KW-1185">Reference proteome</keyword>
<dbReference type="InterPro" id="IPR001487">
    <property type="entry name" value="Bromodomain"/>
</dbReference>
<feature type="compositionally biased region" description="Acidic residues" evidence="6">
    <location>
        <begin position="1006"/>
        <end position="1015"/>
    </location>
</feature>
<feature type="compositionally biased region" description="Acidic residues" evidence="6">
    <location>
        <begin position="1629"/>
        <end position="1652"/>
    </location>
</feature>